<comment type="caution">
    <text evidence="2">The sequence shown here is derived from an EMBL/GenBank/DDBJ whole genome shotgun (WGS) entry which is preliminary data.</text>
</comment>
<sequence length="140" mass="15942">MVQDGIELVFEIPHSNIFPTMDQSYCFPTRIILLAHLHSHPSTPVPWHKATRVDDFDNTIYNFLINPWRKSPKLVVRALSSPGSTSTPIIYRLPTIYLNPISRSHTTVTYRLPTNDSSSKPDLPITHNGNLPPPDERLFV</sequence>
<dbReference type="EMBL" id="JAOYFB010000002">
    <property type="protein sequence ID" value="KAK4007323.1"/>
    <property type="molecule type" value="Genomic_DNA"/>
</dbReference>
<evidence type="ECO:0000256" key="1">
    <source>
        <dbReference type="SAM" id="MobiDB-lite"/>
    </source>
</evidence>
<feature type="region of interest" description="Disordered" evidence="1">
    <location>
        <begin position="113"/>
        <end position="140"/>
    </location>
</feature>
<proteinExistence type="predicted"/>
<accession>A0ABQ9Z378</accession>
<protein>
    <submittedName>
        <fullName evidence="2">Uncharacterized protein</fullName>
    </submittedName>
</protein>
<gene>
    <name evidence="2" type="ORF">OUZ56_012483</name>
</gene>
<organism evidence="2 3">
    <name type="scientific">Daphnia magna</name>
    <dbReference type="NCBI Taxonomy" id="35525"/>
    <lineage>
        <taxon>Eukaryota</taxon>
        <taxon>Metazoa</taxon>
        <taxon>Ecdysozoa</taxon>
        <taxon>Arthropoda</taxon>
        <taxon>Crustacea</taxon>
        <taxon>Branchiopoda</taxon>
        <taxon>Diplostraca</taxon>
        <taxon>Cladocera</taxon>
        <taxon>Anomopoda</taxon>
        <taxon>Daphniidae</taxon>
        <taxon>Daphnia</taxon>
    </lineage>
</organism>
<name>A0ABQ9Z378_9CRUS</name>
<evidence type="ECO:0000313" key="3">
    <source>
        <dbReference type="Proteomes" id="UP001234178"/>
    </source>
</evidence>
<reference evidence="2 3" key="1">
    <citation type="journal article" date="2023" name="Nucleic Acids Res.">
        <title>The hologenome of Daphnia magna reveals possible DNA methylation and microbiome-mediated evolution of the host genome.</title>
        <authorList>
            <person name="Chaturvedi A."/>
            <person name="Li X."/>
            <person name="Dhandapani V."/>
            <person name="Marshall H."/>
            <person name="Kissane S."/>
            <person name="Cuenca-Cambronero M."/>
            <person name="Asole G."/>
            <person name="Calvet F."/>
            <person name="Ruiz-Romero M."/>
            <person name="Marangio P."/>
            <person name="Guigo R."/>
            <person name="Rago D."/>
            <person name="Mirbahai L."/>
            <person name="Eastwood N."/>
            <person name="Colbourne J.K."/>
            <person name="Zhou J."/>
            <person name="Mallon E."/>
            <person name="Orsini L."/>
        </authorList>
    </citation>
    <scope>NUCLEOTIDE SEQUENCE [LARGE SCALE GENOMIC DNA]</scope>
    <source>
        <strain evidence="2">LRV0_1</strain>
    </source>
</reference>
<evidence type="ECO:0000313" key="2">
    <source>
        <dbReference type="EMBL" id="KAK4007323.1"/>
    </source>
</evidence>
<keyword evidence="3" id="KW-1185">Reference proteome</keyword>
<dbReference type="Proteomes" id="UP001234178">
    <property type="component" value="Unassembled WGS sequence"/>
</dbReference>